<accession>A0AAD2CY70</accession>
<comment type="caution">
    <text evidence="1">The sequence shown here is derived from an EMBL/GenBank/DDBJ whole genome shotgun (WGS) entry which is preliminary data.</text>
</comment>
<gene>
    <name evidence="1" type="ORF">ECRASSUSDP1_LOCUS15741</name>
</gene>
<sequence>MTNPTSFLAPVQPSDEKTTQREIWNIPLTYFFENTGWKSVMYMADQWSISIDMRIPNSSIIIKTFTLLEGAKFKEVSFFFTSNALFKESLVCFLDQDIKIDNLILIMSEIKLLKYNFYCLIRNAHKIKGSITFAGVEFGKRQLSLLLHAFRHVPEINMSKCSLHSSCEEMIRIDPFSIFCFKILDLKFTKGSKESLHSLIQSMAINPTITDNLEKIHYNEGIMGNKQGQGYSKDSIKSLLAKYGYKAKVRGLKAIRYK</sequence>
<reference evidence="1" key="1">
    <citation type="submission" date="2023-07" db="EMBL/GenBank/DDBJ databases">
        <authorList>
            <consortium name="AG Swart"/>
            <person name="Singh M."/>
            <person name="Singh A."/>
            <person name="Seah K."/>
            <person name="Emmerich C."/>
        </authorList>
    </citation>
    <scope>NUCLEOTIDE SEQUENCE</scope>
    <source>
        <strain evidence="1">DP1</strain>
    </source>
</reference>
<dbReference type="AlphaFoldDB" id="A0AAD2CY70"/>
<evidence type="ECO:0000313" key="1">
    <source>
        <dbReference type="EMBL" id="CAI2374389.1"/>
    </source>
</evidence>
<protein>
    <submittedName>
        <fullName evidence="1">Uncharacterized protein</fullName>
    </submittedName>
</protein>
<dbReference type="Proteomes" id="UP001295684">
    <property type="component" value="Unassembled WGS sequence"/>
</dbReference>
<proteinExistence type="predicted"/>
<evidence type="ECO:0000313" key="2">
    <source>
        <dbReference type="Proteomes" id="UP001295684"/>
    </source>
</evidence>
<name>A0AAD2CY70_EUPCR</name>
<keyword evidence="2" id="KW-1185">Reference proteome</keyword>
<organism evidence="1 2">
    <name type="scientific">Euplotes crassus</name>
    <dbReference type="NCBI Taxonomy" id="5936"/>
    <lineage>
        <taxon>Eukaryota</taxon>
        <taxon>Sar</taxon>
        <taxon>Alveolata</taxon>
        <taxon>Ciliophora</taxon>
        <taxon>Intramacronucleata</taxon>
        <taxon>Spirotrichea</taxon>
        <taxon>Hypotrichia</taxon>
        <taxon>Euplotida</taxon>
        <taxon>Euplotidae</taxon>
        <taxon>Moneuplotes</taxon>
    </lineage>
</organism>
<dbReference type="EMBL" id="CAMPGE010015786">
    <property type="protein sequence ID" value="CAI2374389.1"/>
    <property type="molecule type" value="Genomic_DNA"/>
</dbReference>